<organism evidence="1 2">
    <name type="scientific">Magnetospirillum molischianum DSM 120</name>
    <dbReference type="NCBI Taxonomy" id="1150626"/>
    <lineage>
        <taxon>Bacteria</taxon>
        <taxon>Pseudomonadati</taxon>
        <taxon>Pseudomonadota</taxon>
        <taxon>Alphaproteobacteria</taxon>
        <taxon>Rhodospirillales</taxon>
        <taxon>Rhodospirillaceae</taxon>
        <taxon>Magnetospirillum</taxon>
    </lineage>
</organism>
<proteinExistence type="predicted"/>
<dbReference type="RefSeq" id="WP_002726120.1">
    <property type="nucleotide sequence ID" value="NZ_CAHP01000010.1"/>
</dbReference>
<name>H8FP33_MAGML</name>
<sequence length="83" mass="9108">MENILASSIINAERSIHVATLARQTVIDSGAEHLGFGGYFIFEVIETNKGNNGIIVLGKMCSFEAAMRLADIWSERDLSRPNP</sequence>
<evidence type="ECO:0000313" key="2">
    <source>
        <dbReference type="Proteomes" id="UP000004169"/>
    </source>
</evidence>
<accession>H8FP33</accession>
<evidence type="ECO:0000313" key="1">
    <source>
        <dbReference type="EMBL" id="CCG40121.1"/>
    </source>
</evidence>
<dbReference type="AlphaFoldDB" id="H8FP33"/>
<protein>
    <submittedName>
        <fullName evidence="1">Uncharacterized protein</fullName>
    </submittedName>
</protein>
<gene>
    <name evidence="1" type="ORF">PHAMO_180090</name>
</gene>
<dbReference type="Proteomes" id="UP000004169">
    <property type="component" value="Unassembled WGS sequence"/>
</dbReference>
<reference evidence="1 2" key="1">
    <citation type="journal article" date="2012" name="J. Bacteriol.">
        <title>Draft Genome Sequence of the Purple Photosynthetic Bacterium Phaeospirillum molischianum DSM120, a Particularly Versatile Bacterium.</title>
        <authorList>
            <person name="Duquesne K."/>
            <person name="Prima V."/>
            <person name="Ji B."/>
            <person name="Rouy Z."/>
            <person name="Medigue C."/>
            <person name="Talla E."/>
            <person name="Sturgis J.N."/>
        </authorList>
    </citation>
    <scope>NUCLEOTIDE SEQUENCE [LARGE SCALE GENOMIC DNA]</scope>
    <source>
        <strain evidence="2">DSM120</strain>
    </source>
</reference>
<dbReference type="EMBL" id="CAHP01000010">
    <property type="protein sequence ID" value="CCG40121.1"/>
    <property type="molecule type" value="Genomic_DNA"/>
</dbReference>
<comment type="caution">
    <text evidence="1">The sequence shown here is derived from an EMBL/GenBank/DDBJ whole genome shotgun (WGS) entry which is preliminary data.</text>
</comment>
<dbReference type="OrthoDB" id="8449640at2"/>
<keyword evidence="2" id="KW-1185">Reference proteome</keyword>